<accession>A0A8F5VHW2</accession>
<keyword evidence="1" id="KW-0687">Ribonucleoprotein</keyword>
<sequence>MAKPCLKQHDKKQRLTYQDKLLIKQLQLIPNLGKSKVNVLRGLVSTTPPKSKTQSVLHFRCSTSTNSSISSGYLLYFEWGGGARKSRNQILNFRRI</sequence>
<dbReference type="EMBL" id="MN617019">
    <property type="protein sequence ID" value="QXO90627.1"/>
    <property type="molecule type" value="Genomic_DNA"/>
</dbReference>
<gene>
    <name evidence="1" type="primary">rps16</name>
</gene>
<protein>
    <submittedName>
        <fullName evidence="1">Ribosomal protein S16</fullName>
    </submittedName>
</protein>
<evidence type="ECO:0000313" key="1">
    <source>
        <dbReference type="EMBL" id="QXO90627.1"/>
    </source>
</evidence>
<keyword evidence="1" id="KW-0934">Plastid</keyword>
<name>A0A8F5VHW2_9MONI</name>
<proteinExistence type="predicted"/>
<geneLocation type="chloroplast" evidence="1"/>
<organism evidence="1">
    <name type="scientific">Pyrrosia assimilis</name>
    <dbReference type="NCBI Taxonomy" id="347937"/>
    <lineage>
        <taxon>Eukaryota</taxon>
        <taxon>Viridiplantae</taxon>
        <taxon>Streptophyta</taxon>
        <taxon>Embryophyta</taxon>
        <taxon>Tracheophyta</taxon>
        <taxon>Polypodiopsida</taxon>
        <taxon>Polypodiidae</taxon>
        <taxon>Polypodiales</taxon>
        <taxon>Polypodiineae</taxon>
        <taxon>Polypodiaceae</taxon>
        <taxon>Platycerioideae</taxon>
        <taxon>Pyrrosia</taxon>
    </lineage>
</organism>
<dbReference type="GO" id="GO:0005840">
    <property type="term" value="C:ribosome"/>
    <property type="evidence" value="ECO:0007669"/>
    <property type="project" value="UniProtKB-KW"/>
</dbReference>
<reference evidence="1" key="1">
    <citation type="submission" date="2019-10" db="EMBL/GenBank/DDBJ databases">
        <title>Complete chloroplast genome of Pyrrosia assimilis.</title>
        <authorList>
            <person name="Yao H."/>
            <person name="Yang C.-H."/>
        </authorList>
    </citation>
    <scope>NUCLEOTIDE SEQUENCE</scope>
</reference>
<keyword evidence="1" id="KW-0689">Ribosomal protein</keyword>
<dbReference type="AlphaFoldDB" id="A0A8F5VHW2"/>
<keyword evidence="1" id="KW-0150">Chloroplast</keyword>